<dbReference type="PANTHER" id="PTHR33112">
    <property type="entry name" value="DOMAIN PROTEIN, PUTATIVE-RELATED"/>
    <property type="match status" value="1"/>
</dbReference>
<keyword evidence="4" id="KW-1185">Reference proteome</keyword>
<dbReference type="AlphaFoldDB" id="A0A9P8I5N7"/>
<dbReference type="InterPro" id="IPR010730">
    <property type="entry name" value="HET"/>
</dbReference>
<name>A0A9P8I5N7_9PEZI</name>
<feature type="region of interest" description="Disordered" evidence="1">
    <location>
        <begin position="535"/>
        <end position="580"/>
    </location>
</feature>
<comment type="caution">
    <text evidence="3">The sequence shown here is derived from an EMBL/GenBank/DDBJ whole genome shotgun (WGS) entry which is preliminary data.</text>
</comment>
<dbReference type="Proteomes" id="UP000698800">
    <property type="component" value="Unassembled WGS sequence"/>
</dbReference>
<evidence type="ECO:0000313" key="3">
    <source>
        <dbReference type="EMBL" id="KAH0534113.1"/>
    </source>
</evidence>
<protein>
    <recommendedName>
        <fullName evidence="2">Heterokaryon incompatibility domain-containing protein</fullName>
    </recommendedName>
</protein>
<dbReference type="PANTHER" id="PTHR33112:SF12">
    <property type="entry name" value="HETEROKARYON INCOMPATIBILITY DOMAIN-CONTAINING PROTEIN"/>
    <property type="match status" value="1"/>
</dbReference>
<accession>A0A9P8I5N7</accession>
<dbReference type="EMBL" id="JAGHQL010000271">
    <property type="protein sequence ID" value="KAH0534113.1"/>
    <property type="molecule type" value="Genomic_DNA"/>
</dbReference>
<organism evidence="3 4">
    <name type="scientific">Glutinoglossum americanum</name>
    <dbReference type="NCBI Taxonomy" id="1670608"/>
    <lineage>
        <taxon>Eukaryota</taxon>
        <taxon>Fungi</taxon>
        <taxon>Dikarya</taxon>
        <taxon>Ascomycota</taxon>
        <taxon>Pezizomycotina</taxon>
        <taxon>Geoglossomycetes</taxon>
        <taxon>Geoglossales</taxon>
        <taxon>Geoglossaceae</taxon>
        <taxon>Glutinoglossum</taxon>
    </lineage>
</organism>
<proteinExistence type="predicted"/>
<sequence length="708" mass="79970">MSSTTATAEHQSDLPIRTHEETELALCGVCHVEKWAKSFKSLPSSGPTRDSHGSTRVSLRKLIENADHCEYCKFLLQTCGRDPTLYGVLNGLDGTLALRPTRTDGLVRVDLEGWFEKDKWAGTFKSRILQMFPSGQTLDNSKYFSGRMVESEVDFGLCRSWLQLCSDSHQDSCQEEAMDRGRLVGFRLVDVNRRCVVEAPAGAQYVALSYVWGADPFLKLEKGTWKILSSVGRLSDKHLDVPRTFLDAIAIASMLGFSYLWIDALCITQDDEQEKENQIGNMDLVYSCATFTIVCTGPSACAELPGLRRSSSTPNQTICKLGDIELINTQPTLSQALSLTPWDSRGWTLQEKTLSKRLLIFTTSQVFWHCNSAVYSEDTVLETPRNTKRSLASTVEDYEEYSAEIRRVYKASPKASAMQRYEASLRSYIKRDLKYQSDALKAFAGILKILSPRLGEHFWGLPTRNFDTAMLWTFDSHFPTLRRREFPSWSWAGWQGGENVDMHEGPSKPLATIWWWKVGESGLFALVNPPGDSEVDSGYTNDHFGVVSSSPPPSPAEIHNSQTEAGPREPFNPPPESTSPASHILRFWTSTAQFLIDRNPLPARRKKGNLEGFSEYGVRIPGEKDAITSVVLSKEWREEHEGDQFEVIFLSRVSDGGRPTRFLFDVKVWTLLIEWKQGIAYRVQQFSFPIRFVQWRAAKPQFKLITLA</sequence>
<feature type="domain" description="Heterokaryon incompatibility" evidence="2">
    <location>
        <begin position="205"/>
        <end position="351"/>
    </location>
</feature>
<evidence type="ECO:0000259" key="2">
    <source>
        <dbReference type="Pfam" id="PF06985"/>
    </source>
</evidence>
<evidence type="ECO:0000256" key="1">
    <source>
        <dbReference type="SAM" id="MobiDB-lite"/>
    </source>
</evidence>
<dbReference type="Pfam" id="PF06985">
    <property type="entry name" value="HET"/>
    <property type="match status" value="1"/>
</dbReference>
<evidence type="ECO:0000313" key="4">
    <source>
        <dbReference type="Proteomes" id="UP000698800"/>
    </source>
</evidence>
<reference evidence="3" key="1">
    <citation type="submission" date="2021-03" db="EMBL/GenBank/DDBJ databases">
        <title>Comparative genomics and phylogenomic investigation of the class Geoglossomycetes provide insights into ecological specialization and systematics.</title>
        <authorList>
            <person name="Melie T."/>
            <person name="Pirro S."/>
            <person name="Miller A.N."/>
            <person name="Quandt A."/>
        </authorList>
    </citation>
    <scope>NUCLEOTIDE SEQUENCE</scope>
    <source>
        <strain evidence="3">GBOQ0MN5Z8</strain>
    </source>
</reference>
<dbReference type="OrthoDB" id="5428863at2759"/>
<gene>
    <name evidence="3" type="ORF">FGG08_007287</name>
</gene>